<comment type="caution">
    <text evidence="1">The sequence shown here is derived from an EMBL/GenBank/DDBJ whole genome shotgun (WGS) entry which is preliminary data.</text>
</comment>
<keyword evidence="2" id="KW-1185">Reference proteome</keyword>
<accession>A0A919QF57</accession>
<dbReference type="EMBL" id="BOOA01000025">
    <property type="protein sequence ID" value="GIH25122.1"/>
    <property type="molecule type" value="Genomic_DNA"/>
</dbReference>
<dbReference type="AlphaFoldDB" id="A0A919QF57"/>
<proteinExistence type="predicted"/>
<dbReference type="Proteomes" id="UP000640052">
    <property type="component" value="Unassembled WGS sequence"/>
</dbReference>
<evidence type="ECO:0000313" key="1">
    <source>
        <dbReference type="EMBL" id="GIH25122.1"/>
    </source>
</evidence>
<protein>
    <submittedName>
        <fullName evidence="1">Uncharacterized protein</fullName>
    </submittedName>
</protein>
<reference evidence="1" key="1">
    <citation type="submission" date="2021-01" db="EMBL/GenBank/DDBJ databases">
        <title>Whole genome shotgun sequence of Acrocarpospora phusangensis NBRC 108782.</title>
        <authorList>
            <person name="Komaki H."/>
            <person name="Tamura T."/>
        </authorList>
    </citation>
    <scope>NUCLEOTIDE SEQUENCE</scope>
    <source>
        <strain evidence="1">NBRC 108782</strain>
    </source>
</reference>
<organism evidence="1 2">
    <name type="scientific">Acrocarpospora phusangensis</name>
    <dbReference type="NCBI Taxonomy" id="1070424"/>
    <lineage>
        <taxon>Bacteria</taxon>
        <taxon>Bacillati</taxon>
        <taxon>Actinomycetota</taxon>
        <taxon>Actinomycetes</taxon>
        <taxon>Streptosporangiales</taxon>
        <taxon>Streptosporangiaceae</taxon>
        <taxon>Acrocarpospora</taxon>
    </lineage>
</organism>
<gene>
    <name evidence="1" type="ORF">Aph01nite_34320</name>
</gene>
<dbReference type="RefSeq" id="WP_204041851.1">
    <property type="nucleotide sequence ID" value="NZ_BOOA01000025.1"/>
</dbReference>
<name>A0A919QF57_9ACTN</name>
<evidence type="ECO:0000313" key="2">
    <source>
        <dbReference type="Proteomes" id="UP000640052"/>
    </source>
</evidence>
<sequence length="113" mass="12401">MTTPQCQTFAWCIEPDGHERRAEPTVHWRKLAALESRTGALHVEVSLRGDAEREHVHLVLSDGYLGPAVRQTFDLADDLAEALGSLLLTLSPDDTLKFGEALMHGGLAIGGRW</sequence>